<protein>
    <recommendedName>
        <fullName evidence="3">Group-specific protein</fullName>
    </recommendedName>
</protein>
<name>Q736I6_BACC1</name>
<dbReference type="EMBL" id="AE017194">
    <property type="protein sequence ID" value="AAS41826.1"/>
    <property type="molecule type" value="Genomic_DNA"/>
</dbReference>
<reference evidence="1 2" key="1">
    <citation type="journal article" date="2004" name="Nucleic Acids Res.">
        <title>The genome sequence of Bacillus cereus ATCC 10987 reveals metabolic adaptations and a large plasmid related to Bacillus anthracis pXO1.</title>
        <authorList>
            <person name="Rasko D.A."/>
            <person name="Ravel J."/>
            <person name="Okstad O.A."/>
            <person name="Helgason E."/>
            <person name="Cer R.Z."/>
            <person name="Jiang L."/>
            <person name="Shores K.A."/>
            <person name="Fouts D.E."/>
            <person name="Tourasse N.J."/>
            <person name="Angiuoli S.V."/>
            <person name="Kolonay J."/>
            <person name="Nelson W.C."/>
            <person name="Kolsto A.-B."/>
            <person name="Fraser C.M."/>
            <person name="Read T.D."/>
        </authorList>
    </citation>
    <scope>NUCLEOTIDE SEQUENCE [LARGE SCALE GENOMIC DNA]</scope>
    <source>
        <strain evidence="2">ATCC 10987 / NRS 248</strain>
    </source>
</reference>
<evidence type="ECO:0000313" key="1">
    <source>
        <dbReference type="EMBL" id="AAS41826.1"/>
    </source>
</evidence>
<dbReference type="HOGENOM" id="CLU_2217632_0_0_9"/>
<dbReference type="KEGG" id="bca:BCE_2915"/>
<gene>
    <name evidence="1" type="ordered locus">BCE_2915</name>
</gene>
<accession>Q736I6</accession>
<proteinExistence type="predicted"/>
<evidence type="ECO:0000313" key="2">
    <source>
        <dbReference type="Proteomes" id="UP000002527"/>
    </source>
</evidence>
<dbReference type="AlphaFoldDB" id="Q736I6"/>
<sequence length="121" mass="13840">MKCSLYDYVIKEIKTMAKIKVYQAKEENMEAVKNIIDVEEQNPTAENLQNLYACVLDTEDMALPESYIEEDILIDSIEVMVNASQSKIRDLGAYDVIEVQNKGKKTQILLLADEEYEIIEG</sequence>
<evidence type="ECO:0008006" key="3">
    <source>
        <dbReference type="Google" id="ProtNLM"/>
    </source>
</evidence>
<dbReference type="Proteomes" id="UP000002527">
    <property type="component" value="Chromosome"/>
</dbReference>
<organism evidence="1 2">
    <name type="scientific">Bacillus cereus (strain ATCC 10987 / NRS 248)</name>
    <dbReference type="NCBI Taxonomy" id="222523"/>
    <lineage>
        <taxon>Bacteria</taxon>
        <taxon>Bacillati</taxon>
        <taxon>Bacillota</taxon>
        <taxon>Bacilli</taxon>
        <taxon>Bacillales</taxon>
        <taxon>Bacillaceae</taxon>
        <taxon>Bacillus</taxon>
        <taxon>Bacillus cereus group</taxon>
    </lineage>
</organism>